<feature type="transmembrane region" description="Helical" evidence="5">
    <location>
        <begin position="32"/>
        <end position="52"/>
    </location>
</feature>
<evidence type="ECO:0000256" key="2">
    <source>
        <dbReference type="ARBA" id="ARBA00022692"/>
    </source>
</evidence>
<accession>A0ABS4FK21</accession>
<dbReference type="Pfam" id="PF04932">
    <property type="entry name" value="Wzy_C"/>
    <property type="match status" value="1"/>
</dbReference>
<evidence type="ECO:0000256" key="1">
    <source>
        <dbReference type="ARBA" id="ARBA00004141"/>
    </source>
</evidence>
<evidence type="ECO:0000256" key="5">
    <source>
        <dbReference type="SAM" id="Phobius"/>
    </source>
</evidence>
<evidence type="ECO:0000256" key="3">
    <source>
        <dbReference type="ARBA" id="ARBA00022989"/>
    </source>
</evidence>
<protein>
    <recommendedName>
        <fullName evidence="6">O-antigen ligase-related domain-containing protein</fullName>
    </recommendedName>
</protein>
<dbReference type="PANTHER" id="PTHR37422">
    <property type="entry name" value="TEICHURONIC ACID BIOSYNTHESIS PROTEIN TUAE"/>
    <property type="match status" value="1"/>
</dbReference>
<feature type="transmembrane region" description="Helical" evidence="5">
    <location>
        <begin position="134"/>
        <end position="155"/>
    </location>
</feature>
<name>A0ABS4FK21_9BACL</name>
<evidence type="ECO:0000256" key="4">
    <source>
        <dbReference type="ARBA" id="ARBA00023136"/>
    </source>
</evidence>
<dbReference type="GeneID" id="95407589"/>
<keyword evidence="8" id="KW-1185">Reference proteome</keyword>
<evidence type="ECO:0000313" key="8">
    <source>
        <dbReference type="Proteomes" id="UP000706926"/>
    </source>
</evidence>
<feature type="transmembrane region" description="Helical" evidence="5">
    <location>
        <begin position="288"/>
        <end position="307"/>
    </location>
</feature>
<feature type="transmembrane region" description="Helical" evidence="5">
    <location>
        <begin position="258"/>
        <end position="276"/>
    </location>
</feature>
<comment type="caution">
    <text evidence="7">The sequence shown here is derived from an EMBL/GenBank/DDBJ whole genome shotgun (WGS) entry which is preliminary data.</text>
</comment>
<feature type="transmembrane region" description="Helical" evidence="5">
    <location>
        <begin position="73"/>
        <end position="94"/>
    </location>
</feature>
<reference evidence="7 8" key="1">
    <citation type="submission" date="2021-03" db="EMBL/GenBank/DDBJ databases">
        <title>Genomic Encyclopedia of Type Strains, Phase IV (KMG-IV): sequencing the most valuable type-strain genomes for metagenomic binning, comparative biology and taxonomic classification.</title>
        <authorList>
            <person name="Goeker M."/>
        </authorList>
    </citation>
    <scope>NUCLEOTIDE SEQUENCE [LARGE SCALE GENOMIC DNA]</scope>
    <source>
        <strain evidence="7 8">DSM 15596</strain>
    </source>
</reference>
<dbReference type="RefSeq" id="WP_210095662.1">
    <property type="nucleotide sequence ID" value="NZ_CP139098.1"/>
</dbReference>
<feature type="domain" description="O-antigen ligase-related" evidence="6">
    <location>
        <begin position="299"/>
        <end position="417"/>
    </location>
</feature>
<sequence>MAQRCSWYGGLLLTGLLLTACSQTGWFFDSDLYLAAASWAGLLLLVFGLARISGYRRSSHHRAALPVITRDPYRAIAAVGIGGILGIYVLHGLQGPVSMEGTLKEIVLWGLYGSFAAAAWEVSRTAEGMASLRLGWHLIGAVLCGSALLHVYGVLDLPYGIYHTADPAVSATGARLGGLLQYPNTFGAVMAAFLLERLFALAPALQARPGALRAAAALLPLPPYTAALLLTESRGAWLAAALACAAGLALERRRIAPLLIAAAAPLASAALVYRQLADAKLAPAVLPGLLWLAGLWAGGVLAGLLLCRLRHSGGPRRRVLAPAALVAAAAGCAAAGLVILHQVQDRALGGAATLSARHLIYSDAWQLAKSSLWLGQGGETWRQSYRAIQSQPYVGGEVHSGYLDMLLNTGIIGLLIACAALLALIAGIGRACPRLLPPFLVLTVHAAIDFDWSYPLVWLLMLWLSAMGTIMAPLACRTMRQEEGENAFVRDVSITERPQPIGALRHLLSKPTGIWSRTASQRSGLKGRMSFPPSELRKPILCWRSRLLHWISSRKPTVRYYRHQRTDSPKEGFRRYFPGTPLKPFCMPHRFALRLSAQWHRLPLLLGFLCWAVLTASLGMSEMKLRLAASAGEAERGGLLRAALSWNPANTAAAFGLSELLPPEQQVIVLERSLRYAPQHAGLSWRLAEAHALAGRADTAAVWYRKSLELDRYSSDKQTRAVLALTSLAVKQSATGDVSGAGRSASAAMGMLKRYRALAEGVHASPGLRNDRRFHLTAQAQRQAAFLEGWSGRGKRQLIRPRPGQAPTHPPLP</sequence>
<evidence type="ECO:0000259" key="6">
    <source>
        <dbReference type="Pfam" id="PF04932"/>
    </source>
</evidence>
<dbReference type="EMBL" id="JAGGKI010000027">
    <property type="protein sequence ID" value="MBP1896608.1"/>
    <property type="molecule type" value="Genomic_DNA"/>
</dbReference>
<organism evidence="7 8">
    <name type="scientific">Paenibacillus lactis</name>
    <dbReference type="NCBI Taxonomy" id="228574"/>
    <lineage>
        <taxon>Bacteria</taxon>
        <taxon>Bacillati</taxon>
        <taxon>Bacillota</taxon>
        <taxon>Bacilli</taxon>
        <taxon>Bacillales</taxon>
        <taxon>Paenibacillaceae</taxon>
        <taxon>Paenibacillus</taxon>
    </lineage>
</organism>
<dbReference type="PROSITE" id="PS51257">
    <property type="entry name" value="PROKAR_LIPOPROTEIN"/>
    <property type="match status" value="1"/>
</dbReference>
<evidence type="ECO:0000313" key="7">
    <source>
        <dbReference type="EMBL" id="MBP1896608.1"/>
    </source>
</evidence>
<dbReference type="Proteomes" id="UP000706926">
    <property type="component" value="Unassembled WGS sequence"/>
</dbReference>
<dbReference type="InterPro" id="IPR051533">
    <property type="entry name" value="WaaL-like"/>
</dbReference>
<dbReference type="PANTHER" id="PTHR37422:SF21">
    <property type="entry name" value="EXOQ-LIKE PROTEIN"/>
    <property type="match status" value="1"/>
</dbReference>
<proteinExistence type="predicted"/>
<comment type="subcellular location">
    <subcellularLocation>
        <location evidence="1">Membrane</location>
        <topology evidence="1">Multi-pass membrane protein</topology>
    </subcellularLocation>
</comment>
<keyword evidence="2 5" id="KW-0812">Transmembrane</keyword>
<keyword evidence="3 5" id="KW-1133">Transmembrane helix</keyword>
<feature type="transmembrane region" description="Helical" evidence="5">
    <location>
        <begin position="405"/>
        <end position="428"/>
    </location>
</feature>
<dbReference type="InterPro" id="IPR007016">
    <property type="entry name" value="O-antigen_ligase-rel_domated"/>
</dbReference>
<keyword evidence="4 5" id="KW-0472">Membrane</keyword>
<feature type="transmembrane region" description="Helical" evidence="5">
    <location>
        <begin position="456"/>
        <end position="476"/>
    </location>
</feature>
<gene>
    <name evidence="7" type="ORF">J2Z18_005740</name>
</gene>
<feature type="transmembrane region" description="Helical" evidence="5">
    <location>
        <begin position="319"/>
        <end position="340"/>
    </location>
</feature>